<organism evidence="1 2">
    <name type="scientific">Candidatus Accumulibacter cognatus</name>
    <dbReference type="NCBI Taxonomy" id="2954383"/>
    <lineage>
        <taxon>Bacteria</taxon>
        <taxon>Pseudomonadati</taxon>
        <taxon>Pseudomonadota</taxon>
        <taxon>Betaproteobacteria</taxon>
        <taxon>Candidatus Accumulibacter</taxon>
    </lineage>
</organism>
<dbReference type="AlphaFoldDB" id="A0A080M726"/>
<evidence type="ECO:0000313" key="2">
    <source>
        <dbReference type="Proteomes" id="UP000021315"/>
    </source>
</evidence>
<dbReference type="STRING" id="1453999.AW06_002153"/>
<dbReference type="EMBL" id="JDST02000046">
    <property type="protein sequence ID" value="KFB76781.1"/>
    <property type="molecule type" value="Genomic_DNA"/>
</dbReference>
<comment type="caution">
    <text evidence="1">The sequence shown here is derived from an EMBL/GenBank/DDBJ whole genome shotgun (WGS) entry which is preliminary data.</text>
</comment>
<sequence length="145" mass="15756">MRIVTVGIDLAKNVFAVYGVDENGKAVLVKPKVPRDKLLELVAQLPPCVTGMEARSGAHHWARQFRQFGHTVKLMASKFVAPYRMSGKRGQHDAADAAATCEAVRRPHRRFVPVKEDPRGSSGVCTARGRALSRNARPPTIGCAG</sequence>
<gene>
    <name evidence="1" type="ORF">AW06_002153</name>
</gene>
<dbReference type="PANTHER" id="PTHR33055">
    <property type="entry name" value="TRANSPOSASE FOR INSERTION SEQUENCE ELEMENT IS1111A"/>
    <property type="match status" value="1"/>
</dbReference>
<accession>A0A080M726</accession>
<dbReference type="Proteomes" id="UP000021315">
    <property type="component" value="Unassembled WGS sequence"/>
</dbReference>
<name>A0A080M726_9PROT</name>
<protein>
    <submittedName>
        <fullName evidence="1">Uncharacterized protein</fullName>
    </submittedName>
</protein>
<evidence type="ECO:0000313" key="1">
    <source>
        <dbReference type="EMBL" id="KFB76781.1"/>
    </source>
</evidence>
<proteinExistence type="predicted"/>
<dbReference type="InterPro" id="IPR047650">
    <property type="entry name" value="Transpos_IS110"/>
</dbReference>
<dbReference type="PANTHER" id="PTHR33055:SF3">
    <property type="entry name" value="PUTATIVE TRANSPOSASE FOR IS117-RELATED"/>
    <property type="match status" value="1"/>
</dbReference>
<reference evidence="1" key="1">
    <citation type="submission" date="2014-02" db="EMBL/GenBank/DDBJ databases">
        <title>Expanding our view of genomic diversity in Candidatus Accumulibacter clades.</title>
        <authorList>
            <person name="Skennerton C.T."/>
            <person name="Barr J.J."/>
            <person name="Slater F.R."/>
            <person name="Bond P.L."/>
            <person name="Tyson G.W."/>
        </authorList>
    </citation>
    <scope>NUCLEOTIDE SEQUENCE [LARGE SCALE GENOMIC DNA]</scope>
</reference>
<keyword evidence="2" id="KW-1185">Reference proteome</keyword>